<gene>
    <name evidence="1" type="ORF">EVAR_71056_1</name>
</gene>
<evidence type="ECO:0000313" key="2">
    <source>
        <dbReference type="Proteomes" id="UP000299102"/>
    </source>
</evidence>
<feature type="non-terminal residue" evidence="1">
    <location>
        <position position="32"/>
    </location>
</feature>
<comment type="caution">
    <text evidence="1">The sequence shown here is derived from an EMBL/GenBank/DDBJ whole genome shotgun (WGS) entry which is preliminary data.</text>
</comment>
<dbReference type="EMBL" id="BGZK01005374">
    <property type="protein sequence ID" value="GBP13755.1"/>
    <property type="molecule type" value="Genomic_DNA"/>
</dbReference>
<reference evidence="1 2" key="1">
    <citation type="journal article" date="2019" name="Commun. Biol.">
        <title>The bagworm genome reveals a unique fibroin gene that provides high tensile strength.</title>
        <authorList>
            <person name="Kono N."/>
            <person name="Nakamura H."/>
            <person name="Ohtoshi R."/>
            <person name="Tomita M."/>
            <person name="Numata K."/>
            <person name="Arakawa K."/>
        </authorList>
    </citation>
    <scope>NUCLEOTIDE SEQUENCE [LARGE SCALE GENOMIC DNA]</scope>
</reference>
<name>A0A4C1TI02_EUMVA</name>
<dbReference type="AlphaFoldDB" id="A0A4C1TI02"/>
<proteinExistence type="predicted"/>
<dbReference type="Proteomes" id="UP000299102">
    <property type="component" value="Unassembled WGS sequence"/>
</dbReference>
<keyword evidence="2" id="KW-1185">Reference proteome</keyword>
<accession>A0A4C1TI02</accession>
<sequence>MNLFASRRTTRVARKWRIDDGGAGEQLTVDRP</sequence>
<evidence type="ECO:0000313" key="1">
    <source>
        <dbReference type="EMBL" id="GBP13755.1"/>
    </source>
</evidence>
<protein>
    <submittedName>
        <fullName evidence="1">Uncharacterized protein</fullName>
    </submittedName>
</protein>
<organism evidence="1 2">
    <name type="scientific">Eumeta variegata</name>
    <name type="common">Bagworm moth</name>
    <name type="synonym">Eumeta japonica</name>
    <dbReference type="NCBI Taxonomy" id="151549"/>
    <lineage>
        <taxon>Eukaryota</taxon>
        <taxon>Metazoa</taxon>
        <taxon>Ecdysozoa</taxon>
        <taxon>Arthropoda</taxon>
        <taxon>Hexapoda</taxon>
        <taxon>Insecta</taxon>
        <taxon>Pterygota</taxon>
        <taxon>Neoptera</taxon>
        <taxon>Endopterygota</taxon>
        <taxon>Lepidoptera</taxon>
        <taxon>Glossata</taxon>
        <taxon>Ditrysia</taxon>
        <taxon>Tineoidea</taxon>
        <taxon>Psychidae</taxon>
        <taxon>Oiketicinae</taxon>
        <taxon>Eumeta</taxon>
    </lineage>
</organism>